<evidence type="ECO:0000313" key="3">
    <source>
        <dbReference type="Proteomes" id="UP001235343"/>
    </source>
</evidence>
<proteinExistence type="predicted"/>
<feature type="transmembrane region" description="Helical" evidence="1">
    <location>
        <begin position="105"/>
        <end position="126"/>
    </location>
</feature>
<gene>
    <name evidence="2" type="ORF">QQS35_15440</name>
</gene>
<evidence type="ECO:0000313" key="2">
    <source>
        <dbReference type="EMBL" id="MDL4841833.1"/>
    </source>
</evidence>
<organism evidence="2 3">
    <name type="scientific">Aquibacillus rhizosphaerae</name>
    <dbReference type="NCBI Taxonomy" id="3051431"/>
    <lineage>
        <taxon>Bacteria</taxon>
        <taxon>Bacillati</taxon>
        <taxon>Bacillota</taxon>
        <taxon>Bacilli</taxon>
        <taxon>Bacillales</taxon>
        <taxon>Bacillaceae</taxon>
        <taxon>Aquibacillus</taxon>
    </lineage>
</organism>
<dbReference type="EMBL" id="JASTZU010000048">
    <property type="protein sequence ID" value="MDL4841833.1"/>
    <property type="molecule type" value="Genomic_DNA"/>
</dbReference>
<dbReference type="RefSeq" id="WP_285933112.1">
    <property type="nucleotide sequence ID" value="NZ_JASTZU010000048.1"/>
</dbReference>
<dbReference type="InterPro" id="IPR038750">
    <property type="entry name" value="YczE/YyaS-like"/>
</dbReference>
<evidence type="ECO:0000256" key="1">
    <source>
        <dbReference type="SAM" id="Phobius"/>
    </source>
</evidence>
<feature type="transmembrane region" description="Helical" evidence="1">
    <location>
        <begin position="172"/>
        <end position="190"/>
    </location>
</feature>
<comment type="caution">
    <text evidence="2">The sequence shown here is derived from an EMBL/GenBank/DDBJ whole genome shotgun (WGS) entry which is preliminary data.</text>
</comment>
<dbReference type="Proteomes" id="UP001235343">
    <property type="component" value="Unassembled WGS sequence"/>
</dbReference>
<dbReference type="Pfam" id="PF19700">
    <property type="entry name" value="DUF6198"/>
    <property type="match status" value="1"/>
</dbReference>
<reference evidence="2 3" key="1">
    <citation type="submission" date="2023-06" db="EMBL/GenBank/DDBJ databases">
        <title>Aquibacillus rhizosphaerae LR5S19.</title>
        <authorList>
            <person name="Sun J.-Q."/>
        </authorList>
    </citation>
    <scope>NUCLEOTIDE SEQUENCE [LARGE SCALE GENOMIC DNA]</scope>
    <source>
        <strain evidence="2 3">LR5S19</strain>
    </source>
</reference>
<accession>A0ABT7L7J9</accession>
<keyword evidence="1" id="KW-0472">Membrane</keyword>
<dbReference type="PANTHER" id="PTHR40078:SF1">
    <property type="entry name" value="INTEGRAL MEMBRANE PROTEIN"/>
    <property type="match status" value="1"/>
</dbReference>
<feature type="transmembrane region" description="Helical" evidence="1">
    <location>
        <begin position="51"/>
        <end position="68"/>
    </location>
</feature>
<feature type="transmembrane region" description="Helical" evidence="1">
    <location>
        <begin position="146"/>
        <end position="166"/>
    </location>
</feature>
<dbReference type="PANTHER" id="PTHR40078">
    <property type="entry name" value="INTEGRAL MEMBRANE PROTEIN-RELATED"/>
    <property type="match status" value="1"/>
</dbReference>
<keyword evidence="1" id="KW-1133">Transmembrane helix</keyword>
<feature type="transmembrane region" description="Helical" evidence="1">
    <location>
        <begin position="75"/>
        <end position="99"/>
    </location>
</feature>
<keyword evidence="3" id="KW-1185">Reference proteome</keyword>
<sequence length="210" mass="22893">MINFKTKILFFVTGLIVLSFGISLTIKADLGAGAWDALNVGLSSLTGLTVGNWVIIMGVILMVVNALIGKERPDLFSLITIFVIGFMIDFWLLIVMTNWHLEGFLIQGLSLMVGIVILGFGVSLYLQPKLSLNPVDGLMVALQKRFKINLLTAKTITEVFALLLAILLGGPIGIGTFIILLCIGPVIQLFEPFAKKMLNKFTPVEAIQND</sequence>
<protein>
    <submittedName>
        <fullName evidence="2">Membrane protein</fullName>
    </submittedName>
</protein>
<keyword evidence="1" id="KW-0812">Transmembrane</keyword>
<name>A0ABT7L7J9_9BACI</name>